<dbReference type="PANTHER" id="PTHR31344:SF0">
    <property type="entry name" value="NUCLEAR PORE COMPLEX PROTEIN NUP205"/>
    <property type="match status" value="1"/>
</dbReference>
<keyword evidence="3" id="KW-0813">Transport</keyword>
<keyword evidence="4" id="KW-0539">Nucleus</keyword>
<keyword evidence="7" id="KW-1185">Reference proteome</keyword>
<name>A0A1Q3BNK8_CEPFO</name>
<comment type="caution">
    <text evidence="6">The sequence shown here is derived from an EMBL/GenBank/DDBJ whole genome shotgun (WGS) entry which is preliminary data.</text>
</comment>
<dbReference type="InterPro" id="IPR021827">
    <property type="entry name" value="Nup186/Nup192/Nup205"/>
</dbReference>
<evidence type="ECO:0000313" key="7">
    <source>
        <dbReference type="Proteomes" id="UP000187406"/>
    </source>
</evidence>
<organism evidence="6 7">
    <name type="scientific">Cephalotus follicularis</name>
    <name type="common">Albany pitcher plant</name>
    <dbReference type="NCBI Taxonomy" id="3775"/>
    <lineage>
        <taxon>Eukaryota</taxon>
        <taxon>Viridiplantae</taxon>
        <taxon>Streptophyta</taxon>
        <taxon>Embryophyta</taxon>
        <taxon>Tracheophyta</taxon>
        <taxon>Spermatophyta</taxon>
        <taxon>Magnoliopsida</taxon>
        <taxon>eudicotyledons</taxon>
        <taxon>Gunneridae</taxon>
        <taxon>Pentapetalae</taxon>
        <taxon>rosids</taxon>
        <taxon>fabids</taxon>
        <taxon>Oxalidales</taxon>
        <taxon>Cephalotaceae</taxon>
        <taxon>Cephalotus</taxon>
    </lineage>
</organism>
<gene>
    <name evidence="6" type="ORF">CFOL_v3_12943</name>
</gene>
<dbReference type="InParanoid" id="A0A1Q3BNK8"/>
<accession>A0A1Q3BNK8</accession>
<feature type="non-terminal residue" evidence="6">
    <location>
        <position position="120"/>
    </location>
</feature>
<evidence type="ECO:0000256" key="3">
    <source>
        <dbReference type="ARBA" id="ARBA00022448"/>
    </source>
</evidence>
<dbReference type="OrthoDB" id="2019644at2759"/>
<dbReference type="Proteomes" id="UP000187406">
    <property type="component" value="Unassembled WGS sequence"/>
</dbReference>
<comment type="subcellular location">
    <subcellularLocation>
        <location evidence="1">Nucleus</location>
    </subcellularLocation>
</comment>
<sequence length="120" mass="13475">MSILSSRMVGLVQLLLKFSAATSLIEDYAACLELRSEECQTIENSSDDPGVLIMQLLIDNISRPAPNITHLLLKLDLDTFVERTVLQAKFHYSCLKVVLEILEKLSKPDVNALLHEFGFQ</sequence>
<evidence type="ECO:0000256" key="2">
    <source>
        <dbReference type="ARBA" id="ARBA00005892"/>
    </source>
</evidence>
<keyword evidence="5" id="KW-0732">Signal</keyword>
<evidence type="ECO:0000256" key="5">
    <source>
        <dbReference type="SAM" id="SignalP"/>
    </source>
</evidence>
<proteinExistence type="inferred from homology"/>
<dbReference type="AlphaFoldDB" id="A0A1Q3BNK8"/>
<protein>
    <submittedName>
        <fullName evidence="6">DUF3414 domain-containing protein</fullName>
    </submittedName>
</protein>
<dbReference type="EMBL" id="BDDD01000723">
    <property type="protein sequence ID" value="GAV69442.1"/>
    <property type="molecule type" value="Genomic_DNA"/>
</dbReference>
<dbReference type="PANTHER" id="PTHR31344">
    <property type="entry name" value="NUCLEAR PORE COMPLEX PROTEIN NUP205"/>
    <property type="match status" value="1"/>
</dbReference>
<evidence type="ECO:0000256" key="1">
    <source>
        <dbReference type="ARBA" id="ARBA00004123"/>
    </source>
</evidence>
<feature type="signal peptide" evidence="5">
    <location>
        <begin position="1"/>
        <end position="23"/>
    </location>
</feature>
<evidence type="ECO:0000256" key="4">
    <source>
        <dbReference type="ARBA" id="ARBA00023242"/>
    </source>
</evidence>
<reference evidence="7" key="1">
    <citation type="submission" date="2016-04" db="EMBL/GenBank/DDBJ databases">
        <title>Cephalotus genome sequencing.</title>
        <authorList>
            <person name="Fukushima K."/>
            <person name="Hasebe M."/>
            <person name="Fang X."/>
        </authorList>
    </citation>
    <scope>NUCLEOTIDE SEQUENCE [LARGE SCALE GENOMIC DNA]</scope>
    <source>
        <strain evidence="7">cv. St1</strain>
    </source>
</reference>
<evidence type="ECO:0000313" key="6">
    <source>
        <dbReference type="EMBL" id="GAV69442.1"/>
    </source>
</evidence>
<dbReference type="GO" id="GO:0005643">
    <property type="term" value="C:nuclear pore"/>
    <property type="evidence" value="ECO:0007669"/>
    <property type="project" value="InterPro"/>
</dbReference>
<feature type="chain" id="PRO_5012546623" evidence="5">
    <location>
        <begin position="24"/>
        <end position="120"/>
    </location>
</feature>
<comment type="similarity">
    <text evidence="2">Belongs to the NUP186/NUP192/NUP205 family.</text>
</comment>
<dbReference type="STRING" id="3775.A0A1Q3BNK8"/>